<evidence type="ECO:0000256" key="1">
    <source>
        <dbReference type="ARBA" id="ARBA00022737"/>
    </source>
</evidence>
<evidence type="ECO:0000313" key="6">
    <source>
        <dbReference type="RefSeq" id="XP_029635377.1"/>
    </source>
</evidence>
<name>A0A6P7SAS0_9MOLL</name>
<dbReference type="PROSITE" id="PS50005">
    <property type="entry name" value="TPR"/>
    <property type="match status" value="1"/>
</dbReference>
<evidence type="ECO:0000256" key="2">
    <source>
        <dbReference type="ARBA" id="ARBA00022803"/>
    </source>
</evidence>
<proteinExistence type="inferred from homology"/>
<dbReference type="Pfam" id="PF13181">
    <property type="entry name" value="TPR_8"/>
    <property type="match status" value="1"/>
</dbReference>
<dbReference type="AlphaFoldDB" id="A0A6P7SAS0"/>
<evidence type="ECO:0000256" key="4">
    <source>
        <dbReference type="PROSITE-ProRule" id="PRU00339"/>
    </source>
</evidence>
<dbReference type="PANTHER" id="PTHR16193:SF0">
    <property type="entry name" value="TETRATRICOPEPTIDE REPEAT PROTEIN 27"/>
    <property type="match status" value="1"/>
</dbReference>
<keyword evidence="2 4" id="KW-0802">TPR repeat</keyword>
<sequence>MANELDCSSLELSILQGFTHHDCCESELPVIIGNFLSGNYEAVIADPFTTEVVGGDLEELQPSEIQALVLKNIDSLLSTDPKSALKILVVGVSCLQIFLQNNWTGPLTEAFSLEKFYQNWCPKVIYQEDKLHSLLVKELCKDGEAVYKLCRQLPCFFLATSILLESSTFRQQLWSGEWWRFRVVSVYQRLLDDKSPSLKDIADEALTAMTQKMALLDKKNRELEICYELEAAYLKQDYYEYQKSKERFLSAANMAHLNVSLTGALGKRTRFQSKDVAQVLLEVKRTQPDETEAQLLELHVPAVKLNASLLPKNLSHNDDTVLENIEFSEISEPDLQVNQLEQAIVLGLMEVSRRSEPNQEKLTNEQLLAYISFLLNQPLDWSIQVTALYTRSFLEKSFARTIERSMKQIEEIISQMSNQQPPSQKRLPQFYYTRTPPVWLLKKQLAQLLISLGSIGSACDILEQLEMWEDVIVCYQRMNKLEKAESLIREQLEIEETPNLWCFLGDVTRNIEHYQKAWELSNHRSARAQRCMGYLYFGKEDWDNCLSCFERSLKINTLQTPLWFTYGCASLAASKFETAAKAFHRCVMIDSDNFEAWGNLSTAYLKLKKKKKAFAVLQDAIKCSYDNWRLWENYLIIGTDCGQFSEVIRAYHRLMDLRGKWLDVEILKILVKAIKEDIPDANAIPSSYLLPKALELFGRLTSKVTTDAQVWELYAKLTELKTEDPMKDERVLQFLQKAYKCSTQEPGWEKNPEKCNEKGSLALELADAHLIYSAQAKHSTISVQTLSSAKLMLRSILSTIKKFHGDAITGDIEDNVKEICSKLDSAITIVISKLTLAQT</sequence>
<dbReference type="InterPro" id="IPR044244">
    <property type="entry name" value="TTC27/Emw1"/>
</dbReference>
<dbReference type="InterPro" id="IPR019734">
    <property type="entry name" value="TPR_rpt"/>
</dbReference>
<dbReference type="PANTHER" id="PTHR16193">
    <property type="entry name" value="TETRATRICOPEPTIDE REPEAT PROTEIN 27"/>
    <property type="match status" value="1"/>
</dbReference>
<reference evidence="6" key="1">
    <citation type="submission" date="2025-08" db="UniProtKB">
        <authorList>
            <consortium name="RefSeq"/>
        </authorList>
    </citation>
    <scope>IDENTIFICATION</scope>
</reference>
<dbReference type="SUPFAM" id="SSF48452">
    <property type="entry name" value="TPR-like"/>
    <property type="match status" value="1"/>
</dbReference>
<organism evidence="5 6">
    <name type="scientific">Octopus sinensis</name>
    <name type="common">East Asian common octopus</name>
    <dbReference type="NCBI Taxonomy" id="2607531"/>
    <lineage>
        <taxon>Eukaryota</taxon>
        <taxon>Metazoa</taxon>
        <taxon>Spiralia</taxon>
        <taxon>Lophotrochozoa</taxon>
        <taxon>Mollusca</taxon>
        <taxon>Cephalopoda</taxon>
        <taxon>Coleoidea</taxon>
        <taxon>Octopodiformes</taxon>
        <taxon>Octopoda</taxon>
        <taxon>Incirrata</taxon>
        <taxon>Octopodidae</taxon>
        <taxon>Octopus</taxon>
    </lineage>
</organism>
<evidence type="ECO:0000256" key="3">
    <source>
        <dbReference type="ARBA" id="ARBA00024020"/>
    </source>
</evidence>
<comment type="similarity">
    <text evidence="3">Belongs to the TTC27 family.</text>
</comment>
<dbReference type="Gene3D" id="1.25.40.10">
    <property type="entry name" value="Tetratricopeptide repeat domain"/>
    <property type="match status" value="1"/>
</dbReference>
<dbReference type="RefSeq" id="XP_029635377.1">
    <property type="nucleotide sequence ID" value="XM_029779517.2"/>
</dbReference>
<accession>A0A6P7SAS0</accession>
<evidence type="ECO:0000313" key="5">
    <source>
        <dbReference type="Proteomes" id="UP000515154"/>
    </source>
</evidence>
<dbReference type="SMART" id="SM00028">
    <property type="entry name" value="TPR"/>
    <property type="match status" value="4"/>
</dbReference>
<keyword evidence="1" id="KW-0677">Repeat</keyword>
<dbReference type="Proteomes" id="UP000515154">
    <property type="component" value="Linkage group LG4"/>
</dbReference>
<gene>
    <name evidence="6" type="primary">LOC115210787</name>
</gene>
<feature type="repeat" description="TPR" evidence="4">
    <location>
        <begin position="560"/>
        <end position="593"/>
    </location>
</feature>
<keyword evidence="5" id="KW-1185">Reference proteome</keyword>
<protein>
    <submittedName>
        <fullName evidence="6">Tetratricopeptide repeat protein 27 isoform X1</fullName>
    </submittedName>
</protein>
<dbReference type="InterPro" id="IPR011990">
    <property type="entry name" value="TPR-like_helical_dom_sf"/>
</dbReference>
<dbReference type="KEGG" id="osn:115210787"/>